<keyword evidence="1" id="KW-1133">Transmembrane helix</keyword>
<dbReference type="OrthoDB" id="3350812at2759"/>
<proteinExistence type="predicted"/>
<keyword evidence="1" id="KW-0472">Membrane</keyword>
<keyword evidence="4" id="KW-1185">Reference proteome</keyword>
<keyword evidence="1" id="KW-0812">Transmembrane</keyword>
<feature type="transmembrane region" description="Helical" evidence="1">
    <location>
        <begin position="35"/>
        <end position="57"/>
    </location>
</feature>
<feature type="transmembrane region" description="Helical" evidence="1">
    <location>
        <begin position="77"/>
        <end position="98"/>
    </location>
</feature>
<accession>A0A9P6L764</accession>
<protein>
    <recommendedName>
        <fullName evidence="2">DUF6533 domain-containing protein</fullName>
    </recommendedName>
</protein>
<evidence type="ECO:0000256" key="1">
    <source>
        <dbReference type="SAM" id="Phobius"/>
    </source>
</evidence>
<evidence type="ECO:0000259" key="2">
    <source>
        <dbReference type="Pfam" id="PF20151"/>
    </source>
</evidence>
<sequence>MLWTYDWLLMLPQEVKYIWRASWNWTKILYIFIRYLSFASLSLLIRTLVMAAELIVINIFPLDQFALGPTPDSCKKALQAACWAGILGMDLTEIVLAIRTYAVWNKDKRVGFGLALLLIACQIPNTIFVERFIEVINFIDNPFPETYRGCLAVSGTNIIYVNWVLFIILEGVVLVLMVISAMRTYRKNTSDFLNVIYLHGMRFYLYMFLVTVANILITVLMPIEFVGVGSSLEIVLHSNLACRLVIGIREASRVATHKLETFELSGARGSVSFTFAQADREGGLADLEACTEPPRS</sequence>
<name>A0A9P6L764_9AGAM</name>
<evidence type="ECO:0000313" key="4">
    <source>
        <dbReference type="Proteomes" id="UP000736335"/>
    </source>
</evidence>
<feature type="transmembrane region" description="Helical" evidence="1">
    <location>
        <begin position="110"/>
        <end position="128"/>
    </location>
</feature>
<gene>
    <name evidence="3" type="ORF">BJ322DRAFT_815113</name>
</gene>
<dbReference type="InterPro" id="IPR045340">
    <property type="entry name" value="DUF6533"/>
</dbReference>
<dbReference type="EMBL" id="WIUZ02000007">
    <property type="protein sequence ID" value="KAF9785187.1"/>
    <property type="molecule type" value="Genomic_DNA"/>
</dbReference>
<evidence type="ECO:0000313" key="3">
    <source>
        <dbReference type="EMBL" id="KAF9785187.1"/>
    </source>
</evidence>
<reference evidence="3" key="1">
    <citation type="journal article" date="2020" name="Nat. Commun.">
        <title>Large-scale genome sequencing of mycorrhizal fungi provides insights into the early evolution of symbiotic traits.</title>
        <authorList>
            <person name="Miyauchi S."/>
            <person name="Kiss E."/>
            <person name="Kuo A."/>
            <person name="Drula E."/>
            <person name="Kohler A."/>
            <person name="Sanchez-Garcia M."/>
            <person name="Morin E."/>
            <person name="Andreopoulos B."/>
            <person name="Barry K.W."/>
            <person name="Bonito G."/>
            <person name="Buee M."/>
            <person name="Carver A."/>
            <person name="Chen C."/>
            <person name="Cichocki N."/>
            <person name="Clum A."/>
            <person name="Culley D."/>
            <person name="Crous P.W."/>
            <person name="Fauchery L."/>
            <person name="Girlanda M."/>
            <person name="Hayes R.D."/>
            <person name="Keri Z."/>
            <person name="LaButti K."/>
            <person name="Lipzen A."/>
            <person name="Lombard V."/>
            <person name="Magnuson J."/>
            <person name="Maillard F."/>
            <person name="Murat C."/>
            <person name="Nolan M."/>
            <person name="Ohm R.A."/>
            <person name="Pangilinan J."/>
            <person name="Pereira M.F."/>
            <person name="Perotto S."/>
            <person name="Peter M."/>
            <person name="Pfister S."/>
            <person name="Riley R."/>
            <person name="Sitrit Y."/>
            <person name="Stielow J.B."/>
            <person name="Szollosi G."/>
            <person name="Zifcakova L."/>
            <person name="Stursova M."/>
            <person name="Spatafora J.W."/>
            <person name="Tedersoo L."/>
            <person name="Vaario L.M."/>
            <person name="Yamada A."/>
            <person name="Yan M."/>
            <person name="Wang P."/>
            <person name="Xu J."/>
            <person name="Bruns T."/>
            <person name="Baldrian P."/>
            <person name="Vilgalys R."/>
            <person name="Dunand C."/>
            <person name="Henrissat B."/>
            <person name="Grigoriev I.V."/>
            <person name="Hibbett D."/>
            <person name="Nagy L.G."/>
            <person name="Martin F.M."/>
        </authorList>
    </citation>
    <scope>NUCLEOTIDE SEQUENCE</scope>
    <source>
        <strain evidence="3">UH-Tt-Lm1</strain>
    </source>
</reference>
<feature type="transmembrane region" description="Helical" evidence="1">
    <location>
        <begin position="158"/>
        <end position="182"/>
    </location>
</feature>
<feature type="transmembrane region" description="Helical" evidence="1">
    <location>
        <begin position="203"/>
        <end position="223"/>
    </location>
</feature>
<organism evidence="3 4">
    <name type="scientific">Thelephora terrestris</name>
    <dbReference type="NCBI Taxonomy" id="56493"/>
    <lineage>
        <taxon>Eukaryota</taxon>
        <taxon>Fungi</taxon>
        <taxon>Dikarya</taxon>
        <taxon>Basidiomycota</taxon>
        <taxon>Agaricomycotina</taxon>
        <taxon>Agaricomycetes</taxon>
        <taxon>Thelephorales</taxon>
        <taxon>Thelephoraceae</taxon>
        <taxon>Thelephora</taxon>
    </lineage>
</organism>
<dbReference type="Pfam" id="PF20151">
    <property type="entry name" value="DUF6533"/>
    <property type="match status" value="1"/>
</dbReference>
<feature type="domain" description="DUF6533" evidence="2">
    <location>
        <begin position="2"/>
        <end position="38"/>
    </location>
</feature>
<comment type="caution">
    <text evidence="3">The sequence shown here is derived from an EMBL/GenBank/DDBJ whole genome shotgun (WGS) entry which is preliminary data.</text>
</comment>
<dbReference type="AlphaFoldDB" id="A0A9P6L764"/>
<reference evidence="3" key="2">
    <citation type="submission" date="2020-11" db="EMBL/GenBank/DDBJ databases">
        <authorList>
            <consortium name="DOE Joint Genome Institute"/>
            <person name="Kuo A."/>
            <person name="Miyauchi S."/>
            <person name="Kiss E."/>
            <person name="Drula E."/>
            <person name="Kohler A."/>
            <person name="Sanchez-Garcia M."/>
            <person name="Andreopoulos B."/>
            <person name="Barry K.W."/>
            <person name="Bonito G."/>
            <person name="Buee M."/>
            <person name="Carver A."/>
            <person name="Chen C."/>
            <person name="Cichocki N."/>
            <person name="Clum A."/>
            <person name="Culley D."/>
            <person name="Crous P.W."/>
            <person name="Fauchery L."/>
            <person name="Girlanda M."/>
            <person name="Hayes R."/>
            <person name="Keri Z."/>
            <person name="Labutti K."/>
            <person name="Lipzen A."/>
            <person name="Lombard V."/>
            <person name="Magnuson J."/>
            <person name="Maillard F."/>
            <person name="Morin E."/>
            <person name="Murat C."/>
            <person name="Nolan M."/>
            <person name="Ohm R."/>
            <person name="Pangilinan J."/>
            <person name="Pereira M."/>
            <person name="Perotto S."/>
            <person name="Peter M."/>
            <person name="Riley R."/>
            <person name="Sitrit Y."/>
            <person name="Stielow B."/>
            <person name="Szollosi G."/>
            <person name="Zifcakova L."/>
            <person name="Stursova M."/>
            <person name="Spatafora J.W."/>
            <person name="Tedersoo L."/>
            <person name="Vaario L.-M."/>
            <person name="Yamada A."/>
            <person name="Yan M."/>
            <person name="Wang P."/>
            <person name="Xu J."/>
            <person name="Bruns T."/>
            <person name="Baldrian P."/>
            <person name="Vilgalys R."/>
            <person name="Henrissat B."/>
            <person name="Grigoriev I.V."/>
            <person name="Hibbett D."/>
            <person name="Nagy L.G."/>
            <person name="Martin F.M."/>
        </authorList>
    </citation>
    <scope>NUCLEOTIDE SEQUENCE</scope>
    <source>
        <strain evidence="3">UH-Tt-Lm1</strain>
    </source>
</reference>
<dbReference type="Proteomes" id="UP000736335">
    <property type="component" value="Unassembled WGS sequence"/>
</dbReference>